<comment type="caution">
    <text evidence="2">The sequence shown here is derived from an EMBL/GenBank/DDBJ whole genome shotgun (WGS) entry which is preliminary data.</text>
</comment>
<feature type="signal peptide" evidence="1">
    <location>
        <begin position="1"/>
        <end position="19"/>
    </location>
</feature>
<dbReference type="EMBL" id="JAVFWL010000003">
    <property type="protein sequence ID" value="KAK6746209.1"/>
    <property type="molecule type" value="Genomic_DNA"/>
</dbReference>
<keyword evidence="3" id="KW-1185">Reference proteome</keyword>
<reference evidence="2 3" key="1">
    <citation type="submission" date="2023-08" db="EMBL/GenBank/DDBJ databases">
        <title>A Necator americanus chromosomal reference genome.</title>
        <authorList>
            <person name="Ilik V."/>
            <person name="Petrzelkova K.J."/>
            <person name="Pardy F."/>
            <person name="Fuh T."/>
            <person name="Niatou-Singa F.S."/>
            <person name="Gouil Q."/>
            <person name="Baker L."/>
            <person name="Ritchie M.E."/>
            <person name="Jex A.R."/>
            <person name="Gazzola D."/>
            <person name="Li H."/>
            <person name="Toshio Fujiwara R."/>
            <person name="Zhan B."/>
            <person name="Aroian R.V."/>
            <person name="Pafco B."/>
            <person name="Schwarz E.M."/>
        </authorList>
    </citation>
    <scope>NUCLEOTIDE SEQUENCE [LARGE SCALE GENOMIC DNA]</scope>
    <source>
        <strain evidence="2 3">Aroian</strain>
        <tissue evidence="2">Whole animal</tissue>
    </source>
</reference>
<evidence type="ECO:0000256" key="1">
    <source>
        <dbReference type="SAM" id="SignalP"/>
    </source>
</evidence>
<dbReference type="Proteomes" id="UP001303046">
    <property type="component" value="Unassembled WGS sequence"/>
</dbReference>
<gene>
    <name evidence="2" type="primary">Necator_chrIII.g13135</name>
    <name evidence="2" type="ORF">RB195_012368</name>
</gene>
<proteinExistence type="predicted"/>
<feature type="chain" id="PRO_5046933645" description="UPAR/Ly6 domain-containing protein" evidence="1">
    <location>
        <begin position="20"/>
        <end position="135"/>
    </location>
</feature>
<sequence>MSAERVVFVLCCWVSVSAAIKCYLGDQLFHGSLLLRESVALTECPGSRFCVRQELTSADLKTINFFCDQITDIHGNPLVTCKSDGAQTPNTANNFKALVVCCSSDYCNLSVSNSISSSACSIGMILLSVLYKFVF</sequence>
<keyword evidence="1" id="KW-0732">Signal</keyword>
<evidence type="ECO:0000313" key="3">
    <source>
        <dbReference type="Proteomes" id="UP001303046"/>
    </source>
</evidence>
<evidence type="ECO:0008006" key="4">
    <source>
        <dbReference type="Google" id="ProtNLM"/>
    </source>
</evidence>
<protein>
    <recommendedName>
        <fullName evidence="4">UPAR/Ly6 domain-containing protein</fullName>
    </recommendedName>
</protein>
<organism evidence="2 3">
    <name type="scientific">Necator americanus</name>
    <name type="common">Human hookworm</name>
    <dbReference type="NCBI Taxonomy" id="51031"/>
    <lineage>
        <taxon>Eukaryota</taxon>
        <taxon>Metazoa</taxon>
        <taxon>Ecdysozoa</taxon>
        <taxon>Nematoda</taxon>
        <taxon>Chromadorea</taxon>
        <taxon>Rhabditida</taxon>
        <taxon>Rhabditina</taxon>
        <taxon>Rhabditomorpha</taxon>
        <taxon>Strongyloidea</taxon>
        <taxon>Ancylostomatidae</taxon>
        <taxon>Bunostominae</taxon>
        <taxon>Necator</taxon>
    </lineage>
</organism>
<name>A0ABR1D6Q8_NECAM</name>
<accession>A0ABR1D6Q8</accession>
<evidence type="ECO:0000313" key="2">
    <source>
        <dbReference type="EMBL" id="KAK6746209.1"/>
    </source>
</evidence>